<dbReference type="EMBL" id="JABFTP020000165">
    <property type="protein sequence ID" value="KAL3284648.1"/>
    <property type="molecule type" value="Genomic_DNA"/>
</dbReference>
<reference evidence="2 3" key="1">
    <citation type="journal article" date="2021" name="BMC Biol.">
        <title>Horizontally acquired antibacterial genes associated with adaptive radiation of ladybird beetles.</title>
        <authorList>
            <person name="Li H.S."/>
            <person name="Tang X.F."/>
            <person name="Huang Y.H."/>
            <person name="Xu Z.Y."/>
            <person name="Chen M.L."/>
            <person name="Du X.Y."/>
            <person name="Qiu B.Y."/>
            <person name="Chen P.T."/>
            <person name="Zhang W."/>
            <person name="Slipinski A."/>
            <person name="Escalona H.E."/>
            <person name="Waterhouse R.M."/>
            <person name="Zwick A."/>
            <person name="Pang H."/>
        </authorList>
    </citation>
    <scope>NUCLEOTIDE SEQUENCE [LARGE SCALE GENOMIC DNA]</scope>
    <source>
        <strain evidence="2">SYSU2018</strain>
    </source>
</reference>
<sequence>MWTLSVVSSEQFTYFNCCVAIWRALKSNETPGMSMLEVILNHSRSWSFLHVALTSPHSADDCTSCKGRVRLCSTRLVSGEEFARFRFLGIKLFHNFSSLLGV</sequence>
<dbReference type="AlphaFoldDB" id="A0ABD2P1R1"/>
<proteinExistence type="predicted"/>
<organism evidence="2 3">
    <name type="scientific">Cryptolaemus montrouzieri</name>
    <dbReference type="NCBI Taxonomy" id="559131"/>
    <lineage>
        <taxon>Eukaryota</taxon>
        <taxon>Metazoa</taxon>
        <taxon>Ecdysozoa</taxon>
        <taxon>Arthropoda</taxon>
        <taxon>Hexapoda</taxon>
        <taxon>Insecta</taxon>
        <taxon>Pterygota</taxon>
        <taxon>Neoptera</taxon>
        <taxon>Endopterygota</taxon>
        <taxon>Coleoptera</taxon>
        <taxon>Polyphaga</taxon>
        <taxon>Cucujiformia</taxon>
        <taxon>Coccinelloidea</taxon>
        <taxon>Coccinellidae</taxon>
        <taxon>Scymninae</taxon>
        <taxon>Scymnini</taxon>
        <taxon>Cryptolaemus</taxon>
    </lineage>
</organism>
<dbReference type="Proteomes" id="UP001516400">
    <property type="component" value="Unassembled WGS sequence"/>
</dbReference>
<evidence type="ECO:0000313" key="1">
    <source>
        <dbReference type="EMBL" id="KAL3284648.1"/>
    </source>
</evidence>
<accession>A0ABD2P1R1</accession>
<keyword evidence="3" id="KW-1185">Reference proteome</keyword>
<evidence type="ECO:0000313" key="2">
    <source>
        <dbReference type="EMBL" id="KAL3284649.1"/>
    </source>
</evidence>
<gene>
    <name evidence="1" type="ORF">HHI36_018802</name>
    <name evidence="2" type="ORF">HHI36_018803</name>
</gene>
<dbReference type="EMBL" id="JABFTP020000165">
    <property type="protein sequence ID" value="KAL3284649.1"/>
    <property type="molecule type" value="Genomic_DNA"/>
</dbReference>
<reference evidence="2" key="2">
    <citation type="submission" date="2024-03" db="EMBL/GenBank/DDBJ databases">
        <title>Genomics of ladybird beetles.</title>
        <authorList>
            <person name="Li H.-S."/>
            <person name="Huang Y.-H."/>
        </authorList>
    </citation>
    <scope>NUCLEOTIDE SEQUENCE</scope>
    <source>
        <strain evidence="2">SYSU2018</strain>
        <tissue evidence="2">Whole body of male adult</tissue>
    </source>
</reference>
<name>A0ABD2P1R1_9CUCU</name>
<protein>
    <submittedName>
        <fullName evidence="2">Uncharacterized protein</fullName>
    </submittedName>
</protein>
<comment type="caution">
    <text evidence="2">The sequence shown here is derived from an EMBL/GenBank/DDBJ whole genome shotgun (WGS) entry which is preliminary data.</text>
</comment>
<evidence type="ECO:0000313" key="3">
    <source>
        <dbReference type="Proteomes" id="UP001516400"/>
    </source>
</evidence>